<organism evidence="10 11">
    <name type="scientific">Sphingorhabdus buctiana</name>
    <dbReference type="NCBI Taxonomy" id="1508805"/>
    <lineage>
        <taxon>Bacteria</taxon>
        <taxon>Pseudomonadati</taxon>
        <taxon>Pseudomonadota</taxon>
        <taxon>Alphaproteobacteria</taxon>
        <taxon>Sphingomonadales</taxon>
        <taxon>Sphingomonadaceae</taxon>
        <taxon>Sphingorhabdus</taxon>
    </lineage>
</organism>
<name>A0ABW4MC61_9SPHN</name>
<dbReference type="Gene3D" id="2.30.42.10">
    <property type="match status" value="1"/>
</dbReference>
<evidence type="ECO:0000256" key="1">
    <source>
        <dbReference type="ARBA" id="ARBA00004533"/>
    </source>
</evidence>
<dbReference type="InterPro" id="IPR024961">
    <property type="entry name" value="T2SS_GspC_N"/>
</dbReference>
<sequence length="272" mass="28337">MYGEVAKRVVSPFSKMVRGVSSGDVLIALAMVFVAVQAARLTWTILTPVAPIGDWKQTAVDIVPASERPALFSSFDPFFRSQQAASGSEVVTSLPLTLFGIRTNEASGGGSAIIAGADGVQSSWSVGETIMPGAVLHSVAFDHVVISNNGVLEKLFIDQSVPAENVTPQPIAPEPASNDSSAQLNAQTLQQSVNLAPRNEGGKTTGLVVSAKDDGTMMRLAGLQKGDIIVSVNGRPVTAAAELAAQIRPGARLSLEIERGGQKLPVALVLEQ</sequence>
<keyword evidence="6" id="KW-0653">Protein transport</keyword>
<keyword evidence="11" id="KW-1185">Reference proteome</keyword>
<evidence type="ECO:0000313" key="10">
    <source>
        <dbReference type="EMBL" id="MFD1766639.1"/>
    </source>
</evidence>
<evidence type="ECO:0000256" key="2">
    <source>
        <dbReference type="ARBA" id="ARBA00022448"/>
    </source>
</evidence>
<evidence type="ECO:0000313" key="11">
    <source>
        <dbReference type="Proteomes" id="UP001597215"/>
    </source>
</evidence>
<dbReference type="Pfam" id="PF17820">
    <property type="entry name" value="PDZ_6"/>
    <property type="match status" value="1"/>
</dbReference>
<dbReference type="EMBL" id="JBHUEL010000007">
    <property type="protein sequence ID" value="MFD1766639.1"/>
    <property type="molecule type" value="Genomic_DNA"/>
</dbReference>
<evidence type="ECO:0000256" key="3">
    <source>
        <dbReference type="ARBA" id="ARBA00022475"/>
    </source>
</evidence>
<dbReference type="InterPro" id="IPR041489">
    <property type="entry name" value="PDZ_6"/>
</dbReference>
<evidence type="ECO:0000256" key="7">
    <source>
        <dbReference type="ARBA" id="ARBA00022989"/>
    </source>
</evidence>
<dbReference type="SUPFAM" id="SSF50156">
    <property type="entry name" value="PDZ domain-like"/>
    <property type="match status" value="1"/>
</dbReference>
<keyword evidence="4" id="KW-0997">Cell inner membrane</keyword>
<dbReference type="SMART" id="SM00228">
    <property type="entry name" value="PDZ"/>
    <property type="match status" value="1"/>
</dbReference>
<evidence type="ECO:0000256" key="6">
    <source>
        <dbReference type="ARBA" id="ARBA00022927"/>
    </source>
</evidence>
<evidence type="ECO:0000259" key="9">
    <source>
        <dbReference type="SMART" id="SM00228"/>
    </source>
</evidence>
<accession>A0ABW4MC61</accession>
<evidence type="ECO:0000256" key="5">
    <source>
        <dbReference type="ARBA" id="ARBA00022692"/>
    </source>
</evidence>
<protein>
    <submittedName>
        <fullName evidence="10">Type II secretion system protein N</fullName>
    </submittedName>
</protein>
<gene>
    <name evidence="10" type="ORF">ACFSAG_07265</name>
</gene>
<keyword evidence="2" id="KW-0813">Transport</keyword>
<keyword evidence="5" id="KW-0812">Transmembrane</keyword>
<keyword evidence="8" id="KW-0472">Membrane</keyword>
<keyword evidence="7" id="KW-1133">Transmembrane helix</keyword>
<reference evidence="11" key="1">
    <citation type="journal article" date="2019" name="Int. J. Syst. Evol. Microbiol.">
        <title>The Global Catalogue of Microorganisms (GCM) 10K type strain sequencing project: providing services to taxonomists for standard genome sequencing and annotation.</title>
        <authorList>
            <consortium name="The Broad Institute Genomics Platform"/>
            <consortium name="The Broad Institute Genome Sequencing Center for Infectious Disease"/>
            <person name="Wu L."/>
            <person name="Ma J."/>
        </authorList>
    </citation>
    <scope>NUCLEOTIDE SEQUENCE [LARGE SCALE GENOMIC DNA]</scope>
    <source>
        <strain evidence="11">CGMCC 1.12449</strain>
    </source>
</reference>
<comment type="caution">
    <text evidence="10">The sequence shown here is derived from an EMBL/GenBank/DDBJ whole genome shotgun (WGS) entry which is preliminary data.</text>
</comment>
<evidence type="ECO:0000256" key="8">
    <source>
        <dbReference type="ARBA" id="ARBA00023136"/>
    </source>
</evidence>
<dbReference type="Pfam" id="PF11356">
    <property type="entry name" value="T2SSC"/>
    <property type="match status" value="1"/>
</dbReference>
<proteinExistence type="predicted"/>
<comment type="subcellular location">
    <subcellularLocation>
        <location evidence="1">Cell inner membrane</location>
    </subcellularLocation>
</comment>
<dbReference type="Proteomes" id="UP001597215">
    <property type="component" value="Unassembled WGS sequence"/>
</dbReference>
<dbReference type="InterPro" id="IPR036034">
    <property type="entry name" value="PDZ_sf"/>
</dbReference>
<dbReference type="Gene3D" id="2.30.30.830">
    <property type="match status" value="1"/>
</dbReference>
<feature type="domain" description="PDZ" evidence="9">
    <location>
        <begin position="189"/>
        <end position="261"/>
    </location>
</feature>
<keyword evidence="3" id="KW-1003">Cell membrane</keyword>
<evidence type="ECO:0000256" key="4">
    <source>
        <dbReference type="ARBA" id="ARBA00022519"/>
    </source>
</evidence>
<dbReference type="InterPro" id="IPR001478">
    <property type="entry name" value="PDZ"/>
</dbReference>